<dbReference type="GeneID" id="27662994"/>
<evidence type="ECO:0000259" key="11">
    <source>
        <dbReference type="PROSITE" id="PS50142"/>
    </source>
</evidence>
<feature type="domain" description="RNase III" evidence="11">
    <location>
        <begin position="173"/>
        <end position="263"/>
    </location>
</feature>
<dbReference type="InterPro" id="IPR044443">
    <property type="entry name" value="Ribosomal_mL44_DSRM_fung"/>
</dbReference>
<reference evidence="12 13" key="1">
    <citation type="journal article" date="2014" name="BMC Genomics">
        <title>Comparative genomics of the major fungal agents of human and animal Sporotrichosis: Sporothrix schenckii and Sporothrix brasiliensis.</title>
        <authorList>
            <person name="Teixeira M.M."/>
            <person name="de Almeida L.G."/>
            <person name="Kubitschek-Barreira P."/>
            <person name="Alves F.L."/>
            <person name="Kioshima E.S."/>
            <person name="Abadio A.K."/>
            <person name="Fernandes L."/>
            <person name="Derengowski L.S."/>
            <person name="Ferreira K.S."/>
            <person name="Souza R.C."/>
            <person name="Ruiz J.C."/>
            <person name="de Andrade N.C."/>
            <person name="Paes H.C."/>
            <person name="Nicola A.M."/>
            <person name="Albuquerque P."/>
            <person name="Gerber A.L."/>
            <person name="Martins V.P."/>
            <person name="Peconick L.D."/>
            <person name="Neto A.V."/>
            <person name="Chaucanez C.B."/>
            <person name="Silva P.A."/>
            <person name="Cunha O.L."/>
            <person name="de Oliveira F.F."/>
            <person name="dos Santos T.C."/>
            <person name="Barros A.L."/>
            <person name="Soares M.A."/>
            <person name="de Oliveira L.M."/>
            <person name="Marini M.M."/>
            <person name="Villalobos-Duno H."/>
            <person name="Cunha M.M."/>
            <person name="de Hoog S."/>
            <person name="da Silveira J.F."/>
            <person name="Henrissat B."/>
            <person name="Nino-Vega G.A."/>
            <person name="Cisalpino P.S."/>
            <person name="Mora-Montes H.M."/>
            <person name="Almeida S.R."/>
            <person name="Stajich J.E."/>
            <person name="Lopes-Bezerra L.M."/>
            <person name="Vasconcelos A.T."/>
            <person name="Felipe M.S."/>
        </authorList>
    </citation>
    <scope>NUCLEOTIDE SEQUENCE [LARGE SCALE GENOMIC DNA]</scope>
    <source>
        <strain evidence="12 13">1099-18</strain>
    </source>
</reference>
<evidence type="ECO:0000256" key="8">
    <source>
        <dbReference type="PROSITE-ProRule" id="PRU00266"/>
    </source>
</evidence>
<evidence type="ECO:0000313" key="12">
    <source>
        <dbReference type="EMBL" id="KJR81804.1"/>
    </source>
</evidence>
<keyword evidence="5" id="KW-0687">Ribonucleoprotein</keyword>
<comment type="similarity">
    <text evidence="6">Belongs to the ribonuclease III family. Mitochondrion-specific ribosomal protein mL44 subfamily.</text>
</comment>
<feature type="compositionally biased region" description="Low complexity" evidence="9">
    <location>
        <begin position="89"/>
        <end position="105"/>
    </location>
</feature>
<dbReference type="PANTHER" id="PTHR11207">
    <property type="entry name" value="RIBONUCLEASE III"/>
    <property type="match status" value="1"/>
</dbReference>
<feature type="compositionally biased region" description="Basic and acidic residues" evidence="9">
    <location>
        <begin position="1"/>
        <end position="20"/>
    </location>
</feature>
<evidence type="ECO:0000256" key="7">
    <source>
        <dbReference type="ARBA" id="ARBA00035187"/>
    </source>
</evidence>
<dbReference type="SMART" id="SM00358">
    <property type="entry name" value="DSRM"/>
    <property type="match status" value="1"/>
</dbReference>
<evidence type="ECO:0000256" key="4">
    <source>
        <dbReference type="ARBA" id="ARBA00023128"/>
    </source>
</evidence>
<dbReference type="RefSeq" id="XP_016584480.1">
    <property type="nucleotide sequence ID" value="XM_016727717.1"/>
</dbReference>
<keyword evidence="3" id="KW-0689">Ribosomal protein</keyword>
<gene>
    <name evidence="12" type="ORF">SPSK_00769</name>
</gene>
<dbReference type="SUPFAM" id="SSF69065">
    <property type="entry name" value="RNase III domain-like"/>
    <property type="match status" value="1"/>
</dbReference>
<evidence type="ECO:0000256" key="9">
    <source>
        <dbReference type="SAM" id="MobiDB-lite"/>
    </source>
</evidence>
<dbReference type="Proteomes" id="UP000033710">
    <property type="component" value="Unassembled WGS sequence"/>
</dbReference>
<feature type="region of interest" description="Disordered" evidence="9">
    <location>
        <begin position="84"/>
        <end position="105"/>
    </location>
</feature>
<dbReference type="GO" id="GO:0005739">
    <property type="term" value="C:mitochondrion"/>
    <property type="evidence" value="ECO:0007669"/>
    <property type="project" value="TreeGrafter"/>
</dbReference>
<dbReference type="VEuPathDB" id="FungiDB:SPSK_00769"/>
<dbReference type="InterPro" id="IPR014720">
    <property type="entry name" value="dsRBD_dom"/>
</dbReference>
<accession>A0A0F2LY79</accession>
<dbReference type="Gene3D" id="1.10.1520.10">
    <property type="entry name" value="Ribonuclease III domain"/>
    <property type="match status" value="1"/>
</dbReference>
<keyword evidence="4" id="KW-0496">Mitochondrion</keyword>
<name>A0A0F2LY79_SPOSC</name>
<sequence length="514" mass="55034">MKKKSPELHSKPLLFSRDDEPSSAGAETRRAIAAASGCPASALVRIPLFRLGRATTRCRSHDHIHALAVIHVYLPLSPRNLSAASSRPAARQHSTSSAAASSAENAGGFTSPYGAFGGGSAATFMTTDAASETITPGLGPSANPRFPELSPDAATAPAYPSPLPARARQSAKLAALHARLGLSQRLPLETLARALVDASADPSPRFNNSNLAYLGTTLMHYHVSEWLLVKYPRLPMVILYGALKAFAGPQALADIARQWGIEQAAAPGAEVDPGLLQYSLLADRHVVGRWGYERKEAQNVKKYKWRHGISSRVVLDDDFGDMVQRGPADASVDGDVVPADVPADYDASAATLGGSMDPATKTRLADDAHANAVRAVVGAVYAHGGRETVRSFVRAHVLSRQLHLERLFRFKLPTRELTYLCARENFEPPVARLESETGRLSRTPVFVVGIYSGADKLGDGAGASLDQARQKAAMNALKAWYLYSPGENVRVPSDTLLEGALPWEPAYIDIGEIL</sequence>
<dbReference type="KEGG" id="ssck:SPSK_00769"/>
<keyword evidence="2 8" id="KW-0694">RNA-binding</keyword>
<dbReference type="GO" id="GO:0003725">
    <property type="term" value="F:double-stranded RNA binding"/>
    <property type="evidence" value="ECO:0007669"/>
    <property type="project" value="InterPro"/>
</dbReference>
<evidence type="ECO:0000259" key="10">
    <source>
        <dbReference type="PROSITE" id="PS50137"/>
    </source>
</evidence>
<dbReference type="SUPFAM" id="SSF54768">
    <property type="entry name" value="dsRNA-binding domain-like"/>
    <property type="match status" value="1"/>
</dbReference>
<evidence type="ECO:0000256" key="3">
    <source>
        <dbReference type="ARBA" id="ARBA00022980"/>
    </source>
</evidence>
<dbReference type="Gene3D" id="3.30.160.20">
    <property type="match status" value="1"/>
</dbReference>
<dbReference type="InterPro" id="IPR044444">
    <property type="entry name" value="Ribosomal_mL44_DSRM_metazoa"/>
</dbReference>
<dbReference type="InterPro" id="IPR000999">
    <property type="entry name" value="RNase_III_dom"/>
</dbReference>
<dbReference type="InterPro" id="IPR036389">
    <property type="entry name" value="RNase_III_sf"/>
</dbReference>
<evidence type="ECO:0000256" key="5">
    <source>
        <dbReference type="ARBA" id="ARBA00023274"/>
    </source>
</evidence>
<comment type="subcellular location">
    <subcellularLocation>
        <location evidence="1">Mitochondrion</location>
    </subcellularLocation>
</comment>
<organism evidence="12 13">
    <name type="scientific">Sporothrix schenckii 1099-18</name>
    <dbReference type="NCBI Taxonomy" id="1397361"/>
    <lineage>
        <taxon>Eukaryota</taxon>
        <taxon>Fungi</taxon>
        <taxon>Dikarya</taxon>
        <taxon>Ascomycota</taxon>
        <taxon>Pezizomycotina</taxon>
        <taxon>Sordariomycetes</taxon>
        <taxon>Sordariomycetidae</taxon>
        <taxon>Ophiostomatales</taxon>
        <taxon>Ophiostomataceae</taxon>
        <taxon>Sporothrix</taxon>
    </lineage>
</organism>
<dbReference type="PROSITE" id="PS50142">
    <property type="entry name" value="RNASE_3_2"/>
    <property type="match status" value="1"/>
</dbReference>
<evidence type="ECO:0000256" key="1">
    <source>
        <dbReference type="ARBA" id="ARBA00004173"/>
    </source>
</evidence>
<evidence type="ECO:0000256" key="2">
    <source>
        <dbReference type="ARBA" id="ARBA00022884"/>
    </source>
</evidence>
<dbReference type="Pfam" id="PF22892">
    <property type="entry name" value="DSRM_MRPL44"/>
    <property type="match status" value="1"/>
</dbReference>
<evidence type="ECO:0000313" key="13">
    <source>
        <dbReference type="Proteomes" id="UP000033710"/>
    </source>
</evidence>
<reference evidence="12 13" key="2">
    <citation type="journal article" date="2015" name="Eukaryot. Cell">
        <title>Asexual propagation of a virulent clone complex in a human and feline outbreak of sporotrichosis.</title>
        <authorList>
            <person name="Teixeira Mde M."/>
            <person name="Rodrigues A.M."/>
            <person name="Tsui C.K."/>
            <person name="de Almeida L.G."/>
            <person name="Van Diepeningen A.D."/>
            <person name="van den Ende B.G."/>
            <person name="Fernandes G.F."/>
            <person name="Kano R."/>
            <person name="Hamelin R.C."/>
            <person name="Lopes-Bezerra L.M."/>
            <person name="Vasconcelos A.T."/>
            <person name="de Hoog S."/>
            <person name="de Camargo Z.P."/>
            <person name="Felipe M.S."/>
        </authorList>
    </citation>
    <scope>NUCLEOTIDE SEQUENCE [LARGE SCALE GENOMIC DNA]</scope>
    <source>
        <strain evidence="12 13">1099-18</strain>
    </source>
</reference>
<dbReference type="OrthoDB" id="67027at2759"/>
<proteinExistence type="inferred from homology"/>
<dbReference type="AlphaFoldDB" id="A0A0F2LY79"/>
<evidence type="ECO:0000256" key="6">
    <source>
        <dbReference type="ARBA" id="ARBA00024034"/>
    </source>
</evidence>
<dbReference type="GO" id="GO:0004525">
    <property type="term" value="F:ribonuclease III activity"/>
    <property type="evidence" value="ECO:0007669"/>
    <property type="project" value="InterPro"/>
</dbReference>
<dbReference type="SMART" id="SM00535">
    <property type="entry name" value="RIBOc"/>
    <property type="match status" value="1"/>
</dbReference>
<dbReference type="GO" id="GO:0006396">
    <property type="term" value="P:RNA processing"/>
    <property type="evidence" value="ECO:0007669"/>
    <property type="project" value="InterPro"/>
</dbReference>
<comment type="caution">
    <text evidence="12">The sequence shown here is derived from an EMBL/GenBank/DDBJ whole genome shotgun (WGS) entry which is preliminary data.</text>
</comment>
<dbReference type="PROSITE" id="PS50137">
    <property type="entry name" value="DS_RBD"/>
    <property type="match status" value="1"/>
</dbReference>
<feature type="domain" description="DRBM" evidence="10">
    <location>
        <begin position="412"/>
        <end position="482"/>
    </location>
</feature>
<dbReference type="PANTHER" id="PTHR11207:SF32">
    <property type="entry name" value="LARGE RIBOSOMAL SUBUNIT PROTEIN ML44"/>
    <property type="match status" value="1"/>
</dbReference>
<dbReference type="CDD" id="cd19873">
    <property type="entry name" value="DSRM_MRPL3_like"/>
    <property type="match status" value="1"/>
</dbReference>
<feature type="region of interest" description="Disordered" evidence="9">
    <location>
        <begin position="1"/>
        <end position="28"/>
    </location>
</feature>
<protein>
    <recommendedName>
        <fullName evidence="7">Large ribosomal subunit protein mL44</fullName>
    </recommendedName>
</protein>
<dbReference type="GO" id="GO:0003735">
    <property type="term" value="F:structural constituent of ribosome"/>
    <property type="evidence" value="ECO:0007669"/>
    <property type="project" value="TreeGrafter"/>
</dbReference>
<dbReference type="EMBL" id="AXCR01000011">
    <property type="protein sequence ID" value="KJR81804.1"/>
    <property type="molecule type" value="Genomic_DNA"/>
</dbReference>